<keyword evidence="1" id="KW-0812">Transmembrane</keyword>
<comment type="caution">
    <text evidence="2">The sequence shown here is derived from an EMBL/GenBank/DDBJ whole genome shotgun (WGS) entry which is preliminary data.</text>
</comment>
<evidence type="ECO:0000256" key="1">
    <source>
        <dbReference type="SAM" id="Phobius"/>
    </source>
</evidence>
<dbReference type="EMBL" id="LAZR01058657">
    <property type="protein sequence ID" value="KKK69421.1"/>
    <property type="molecule type" value="Genomic_DNA"/>
</dbReference>
<feature type="transmembrane region" description="Helical" evidence="1">
    <location>
        <begin position="12"/>
        <end position="33"/>
    </location>
</feature>
<protein>
    <submittedName>
        <fullName evidence="2">Uncharacterized protein</fullName>
    </submittedName>
</protein>
<keyword evidence="1" id="KW-0472">Membrane</keyword>
<keyword evidence="1" id="KW-1133">Transmembrane helix</keyword>
<accession>A0A0F9AB21</accession>
<reference evidence="2" key="1">
    <citation type="journal article" date="2015" name="Nature">
        <title>Complex archaea that bridge the gap between prokaryotes and eukaryotes.</title>
        <authorList>
            <person name="Spang A."/>
            <person name="Saw J.H."/>
            <person name="Jorgensen S.L."/>
            <person name="Zaremba-Niedzwiedzka K."/>
            <person name="Martijn J."/>
            <person name="Lind A.E."/>
            <person name="van Eijk R."/>
            <person name="Schleper C."/>
            <person name="Guy L."/>
            <person name="Ettema T.J."/>
        </authorList>
    </citation>
    <scope>NUCLEOTIDE SEQUENCE</scope>
</reference>
<proteinExistence type="predicted"/>
<evidence type="ECO:0000313" key="2">
    <source>
        <dbReference type="EMBL" id="KKK69421.1"/>
    </source>
</evidence>
<gene>
    <name evidence="2" type="ORF">LCGC14_2934210</name>
</gene>
<sequence>MPLIFFLFSQRFGMSKFLVLSFLLNFIFIYNIFANNNNDISAFHKIAQEKPYCIVKIDKNKCYLDPNCLVLENGRLYVIDGSINHIELSGIFIDEKGCYVNKLNEDDELPSFGFGICPGCHQFVFLPTHDCPEAD</sequence>
<name>A0A0F9AB21_9ZZZZ</name>
<organism evidence="2">
    <name type="scientific">marine sediment metagenome</name>
    <dbReference type="NCBI Taxonomy" id="412755"/>
    <lineage>
        <taxon>unclassified sequences</taxon>
        <taxon>metagenomes</taxon>
        <taxon>ecological metagenomes</taxon>
    </lineage>
</organism>
<dbReference type="AlphaFoldDB" id="A0A0F9AB21"/>